<protein>
    <submittedName>
        <fullName evidence="1">Uncharacterized protein</fullName>
    </submittedName>
</protein>
<reference evidence="2" key="1">
    <citation type="journal article" date="2019" name="Int. J. Syst. Evol. Microbiol.">
        <title>The Global Catalogue of Microorganisms (GCM) 10K type strain sequencing project: providing services to taxonomists for standard genome sequencing and annotation.</title>
        <authorList>
            <consortium name="The Broad Institute Genomics Platform"/>
            <consortium name="The Broad Institute Genome Sequencing Center for Infectious Disease"/>
            <person name="Wu L."/>
            <person name="Ma J."/>
        </authorList>
    </citation>
    <scope>NUCLEOTIDE SEQUENCE [LARGE SCALE GENOMIC DNA]</scope>
    <source>
        <strain evidence="2">XZYJT-10</strain>
    </source>
</reference>
<dbReference type="EMBL" id="JBHTBJ010000001">
    <property type="protein sequence ID" value="MFC7272935.1"/>
    <property type="molecule type" value="Genomic_DNA"/>
</dbReference>
<proteinExistence type="predicted"/>
<dbReference type="RefSeq" id="WP_378964381.1">
    <property type="nucleotide sequence ID" value="NZ_JBHTBJ010000001.1"/>
</dbReference>
<name>A0ABW2HII7_9ACTN</name>
<accession>A0ABW2HII7</accession>
<dbReference type="Proteomes" id="UP001596548">
    <property type="component" value="Unassembled WGS sequence"/>
</dbReference>
<evidence type="ECO:0000313" key="1">
    <source>
        <dbReference type="EMBL" id="MFC7272935.1"/>
    </source>
</evidence>
<comment type="caution">
    <text evidence="1">The sequence shown here is derived from an EMBL/GenBank/DDBJ whole genome shotgun (WGS) entry which is preliminary data.</text>
</comment>
<sequence length="100" mass="10414">MQPQALPIATVNVGMTVVDSDDQQAGVVSAVQMPGTDVRPDVVAGVAEELMGSGYIRVDGTGFLSNDTYAGGDQIRDSVEGEPGVVNLNVTRDRLHRASA</sequence>
<organism evidence="1 2">
    <name type="scientific">Paractinoplanes rhizophilus</name>
    <dbReference type="NCBI Taxonomy" id="1416877"/>
    <lineage>
        <taxon>Bacteria</taxon>
        <taxon>Bacillati</taxon>
        <taxon>Actinomycetota</taxon>
        <taxon>Actinomycetes</taxon>
        <taxon>Micromonosporales</taxon>
        <taxon>Micromonosporaceae</taxon>
        <taxon>Paractinoplanes</taxon>
    </lineage>
</organism>
<keyword evidence="2" id="KW-1185">Reference proteome</keyword>
<evidence type="ECO:0000313" key="2">
    <source>
        <dbReference type="Proteomes" id="UP001596548"/>
    </source>
</evidence>
<gene>
    <name evidence="1" type="ORF">ACFQS1_02985</name>
</gene>